<organism evidence="1 2">
    <name type="scientific">Peltaster fructicola</name>
    <dbReference type="NCBI Taxonomy" id="286661"/>
    <lineage>
        <taxon>Eukaryota</taxon>
        <taxon>Fungi</taxon>
        <taxon>Dikarya</taxon>
        <taxon>Ascomycota</taxon>
        <taxon>Pezizomycotina</taxon>
        <taxon>Dothideomycetes</taxon>
        <taxon>Dothideomycetes incertae sedis</taxon>
        <taxon>Peltaster</taxon>
    </lineage>
</organism>
<accession>A0A6H0XTA7</accession>
<dbReference type="InterPro" id="IPR021858">
    <property type="entry name" value="Fun_TF"/>
</dbReference>
<dbReference type="Pfam" id="PF11951">
    <property type="entry name" value="Fungal_trans_2"/>
    <property type="match status" value="1"/>
</dbReference>
<gene>
    <name evidence="1" type="ORF">AMS68_003207</name>
</gene>
<dbReference type="PANTHER" id="PTHR47784">
    <property type="entry name" value="STEROL UPTAKE CONTROL PROTEIN 2"/>
    <property type="match status" value="1"/>
</dbReference>
<evidence type="ECO:0000313" key="1">
    <source>
        <dbReference type="EMBL" id="QIW97689.1"/>
    </source>
</evidence>
<sequence>MAKYAMDTNDTSEEPEVIASENQKYINFITKSLQDLNIPDQTSQLYKREDNRVILEHFLWRDELWLGTPEIQRVLHTHALKWATEAPYLMHAILSGSAAHLSWLNPNLKQYDVAQHIHYALSLQHFAAQLSKPITQQNMDPLIACSILHGPMDFRKQGEEDTDDMLFASLRTLRGVPIILKEVSDQSWIEQSAWHEYNVQAGGHVGKALSLPEDSTVVPWARHVIEKFEELCEMSIEEDTSVYAAPLRHLGMLMRMNDHHNRSSATLRFNSHLSQDFVNLLEGGDTKALLIFCYWDAEGCVNCLHIAKTSVYNVYSTGR</sequence>
<dbReference type="PANTHER" id="PTHR47784:SF9">
    <property type="entry name" value="ZN(II)2CYS6 TRANSCRIPTION FACTOR (EUROFUNG)"/>
    <property type="match status" value="1"/>
</dbReference>
<proteinExistence type="predicted"/>
<name>A0A6H0XTA7_9PEZI</name>
<dbReference type="AlphaFoldDB" id="A0A6H0XTA7"/>
<dbReference type="Proteomes" id="UP000503462">
    <property type="component" value="Chromosome 2"/>
</dbReference>
<evidence type="ECO:0000313" key="2">
    <source>
        <dbReference type="Proteomes" id="UP000503462"/>
    </source>
</evidence>
<reference evidence="1 2" key="1">
    <citation type="journal article" date="2016" name="Sci. Rep.">
        <title>Peltaster fructicola genome reveals evolution from an invasive phytopathogen to an ectophytic parasite.</title>
        <authorList>
            <person name="Xu C."/>
            <person name="Chen H."/>
            <person name="Gleason M.L."/>
            <person name="Xu J.R."/>
            <person name="Liu H."/>
            <person name="Zhang R."/>
            <person name="Sun G."/>
        </authorList>
    </citation>
    <scope>NUCLEOTIDE SEQUENCE [LARGE SCALE GENOMIC DNA]</scope>
    <source>
        <strain evidence="1 2">LNHT1506</strain>
    </source>
</reference>
<dbReference type="InterPro" id="IPR053157">
    <property type="entry name" value="Sterol_Uptake_Regulator"/>
</dbReference>
<dbReference type="GO" id="GO:0001228">
    <property type="term" value="F:DNA-binding transcription activator activity, RNA polymerase II-specific"/>
    <property type="evidence" value="ECO:0007669"/>
    <property type="project" value="TreeGrafter"/>
</dbReference>
<dbReference type="OrthoDB" id="416217at2759"/>
<protein>
    <submittedName>
        <fullName evidence="1">Uncharacterized protein</fullName>
    </submittedName>
</protein>
<dbReference type="EMBL" id="CP051140">
    <property type="protein sequence ID" value="QIW97689.1"/>
    <property type="molecule type" value="Genomic_DNA"/>
</dbReference>
<keyword evidence="2" id="KW-1185">Reference proteome</keyword>